<reference evidence="2 3" key="1">
    <citation type="submission" date="2019-11" db="EMBL/GenBank/DDBJ databases">
        <title>Whole genome sequence of Oryza granulata.</title>
        <authorList>
            <person name="Li W."/>
        </authorList>
    </citation>
    <scope>NUCLEOTIDE SEQUENCE [LARGE SCALE GENOMIC DNA]</scope>
    <source>
        <strain evidence="3">cv. Menghai</strain>
        <tissue evidence="2">Leaf</tissue>
    </source>
</reference>
<gene>
    <name evidence="2" type="ORF">E2562_016839</name>
</gene>
<dbReference type="EMBL" id="SPHZ02000011">
    <property type="protein sequence ID" value="KAF0892540.1"/>
    <property type="molecule type" value="Genomic_DNA"/>
</dbReference>
<evidence type="ECO:0000313" key="3">
    <source>
        <dbReference type="Proteomes" id="UP000479710"/>
    </source>
</evidence>
<comment type="caution">
    <text evidence="2">The sequence shown here is derived from an EMBL/GenBank/DDBJ whole genome shotgun (WGS) entry which is preliminary data.</text>
</comment>
<sequence length="71" mass="7775">MSSRAIDKLPRGHVVPEPTSSDAASRGSKLLPPKSCHATTMDLLPRCHVRGFLPSPGSYTILKPKLLHPYR</sequence>
<keyword evidence="3" id="KW-1185">Reference proteome</keyword>
<protein>
    <submittedName>
        <fullName evidence="2">Uncharacterized protein</fullName>
    </submittedName>
</protein>
<evidence type="ECO:0000256" key="1">
    <source>
        <dbReference type="SAM" id="MobiDB-lite"/>
    </source>
</evidence>
<accession>A0A6G1BX17</accession>
<dbReference type="AlphaFoldDB" id="A0A6G1BX17"/>
<name>A0A6G1BX17_9ORYZ</name>
<organism evidence="2 3">
    <name type="scientific">Oryza meyeriana var. granulata</name>
    <dbReference type="NCBI Taxonomy" id="110450"/>
    <lineage>
        <taxon>Eukaryota</taxon>
        <taxon>Viridiplantae</taxon>
        <taxon>Streptophyta</taxon>
        <taxon>Embryophyta</taxon>
        <taxon>Tracheophyta</taxon>
        <taxon>Spermatophyta</taxon>
        <taxon>Magnoliopsida</taxon>
        <taxon>Liliopsida</taxon>
        <taxon>Poales</taxon>
        <taxon>Poaceae</taxon>
        <taxon>BOP clade</taxon>
        <taxon>Oryzoideae</taxon>
        <taxon>Oryzeae</taxon>
        <taxon>Oryzinae</taxon>
        <taxon>Oryza</taxon>
        <taxon>Oryza meyeriana</taxon>
    </lineage>
</organism>
<proteinExistence type="predicted"/>
<feature type="region of interest" description="Disordered" evidence="1">
    <location>
        <begin position="1"/>
        <end position="32"/>
    </location>
</feature>
<dbReference type="Proteomes" id="UP000479710">
    <property type="component" value="Unassembled WGS sequence"/>
</dbReference>
<feature type="compositionally biased region" description="Basic and acidic residues" evidence="1">
    <location>
        <begin position="1"/>
        <end position="10"/>
    </location>
</feature>
<evidence type="ECO:0000313" key="2">
    <source>
        <dbReference type="EMBL" id="KAF0892540.1"/>
    </source>
</evidence>